<dbReference type="RefSeq" id="WP_142604609.1">
    <property type="nucleotide sequence ID" value="NZ_FXSZ01000012.1"/>
</dbReference>
<feature type="transmembrane region" description="Helical" evidence="1">
    <location>
        <begin position="107"/>
        <end position="129"/>
    </location>
</feature>
<dbReference type="OrthoDB" id="983172at2"/>
<dbReference type="Proteomes" id="UP000315971">
    <property type="component" value="Unassembled WGS sequence"/>
</dbReference>
<organism evidence="2 3">
    <name type="scientific">Solitalea koreensis</name>
    <dbReference type="NCBI Taxonomy" id="543615"/>
    <lineage>
        <taxon>Bacteria</taxon>
        <taxon>Pseudomonadati</taxon>
        <taxon>Bacteroidota</taxon>
        <taxon>Sphingobacteriia</taxon>
        <taxon>Sphingobacteriales</taxon>
        <taxon>Sphingobacteriaceae</taxon>
        <taxon>Solitalea</taxon>
    </lineage>
</organism>
<keyword evidence="1" id="KW-0812">Transmembrane</keyword>
<proteinExistence type="predicted"/>
<evidence type="ECO:0000313" key="3">
    <source>
        <dbReference type="Proteomes" id="UP000315971"/>
    </source>
</evidence>
<feature type="transmembrane region" description="Helical" evidence="1">
    <location>
        <begin position="66"/>
        <end position="86"/>
    </location>
</feature>
<gene>
    <name evidence="2" type="ORF">SAMN06265350_11216</name>
</gene>
<keyword evidence="1" id="KW-1133">Transmembrane helix</keyword>
<protein>
    <submittedName>
        <fullName evidence="2">Uncharacterized protein</fullName>
    </submittedName>
</protein>
<dbReference type="EMBL" id="FXSZ01000012">
    <property type="protein sequence ID" value="SMO79823.1"/>
    <property type="molecule type" value="Genomic_DNA"/>
</dbReference>
<keyword evidence="3" id="KW-1185">Reference proteome</keyword>
<sequence>MPKIYKERAILIGSFLGGPIAAGYLLAQNFSTFHQPKKERITWIISALLTILLLWATLTFEFMQQLPYGLLPLLYCVIAFAIVFVFQSKNIGQHLMAQGGTYSNRQAMLIGVLAAIFTVGTMALTGFVADVKTERQTFGMLNHEILYQKAKIADDEVKQMGLLLTKENFFDTIHLKSIYLEKQESKFILYIPVLNKAWNNADMLYYFQDLKRSLQSQYPNNKIEIKLCDTDIQQVMKVIE</sequence>
<evidence type="ECO:0000313" key="2">
    <source>
        <dbReference type="EMBL" id="SMO79823.1"/>
    </source>
</evidence>
<name>A0A521E7A2_9SPHI</name>
<keyword evidence="1" id="KW-0472">Membrane</keyword>
<reference evidence="2 3" key="1">
    <citation type="submission" date="2017-05" db="EMBL/GenBank/DDBJ databases">
        <authorList>
            <person name="Varghese N."/>
            <person name="Submissions S."/>
        </authorList>
    </citation>
    <scope>NUCLEOTIDE SEQUENCE [LARGE SCALE GENOMIC DNA]</scope>
    <source>
        <strain evidence="2 3">DSM 21342</strain>
    </source>
</reference>
<dbReference type="AlphaFoldDB" id="A0A521E7A2"/>
<evidence type="ECO:0000256" key="1">
    <source>
        <dbReference type="SAM" id="Phobius"/>
    </source>
</evidence>
<accession>A0A521E7A2</accession>
<feature type="transmembrane region" description="Helical" evidence="1">
    <location>
        <begin position="41"/>
        <end position="60"/>
    </location>
</feature>